<dbReference type="EMBL" id="MF042361">
    <property type="protein sequence ID" value="ARV77114.1"/>
    <property type="molecule type" value="Genomic_DNA"/>
</dbReference>
<gene>
    <name evidence="2" type="ORF">SKUL_15</name>
</gene>
<evidence type="ECO:0000313" key="2">
    <source>
        <dbReference type="EMBL" id="ARV77114.1"/>
    </source>
</evidence>
<keyword evidence="3" id="KW-1185">Reference proteome</keyword>
<reference evidence="2 3" key="1">
    <citation type="submission" date="2017-05" db="EMBL/GenBank/DDBJ databases">
        <authorList>
            <person name="Song R."/>
            <person name="Chenine A.L."/>
            <person name="Ruprecht R.M."/>
        </authorList>
    </citation>
    <scope>NUCLEOTIDE SEQUENCE [LARGE SCALE GENOMIC DNA]</scope>
</reference>
<feature type="compositionally biased region" description="Basic and acidic residues" evidence="1">
    <location>
        <begin position="157"/>
        <end position="192"/>
    </location>
</feature>
<evidence type="ECO:0000256" key="1">
    <source>
        <dbReference type="SAM" id="MobiDB-lite"/>
    </source>
</evidence>
<sequence length="315" mass="33833">MSLTIESIIKRSGGTQVTLDEKLYHFKPTPEDPRHLAEVLIIAHAERFLAISEGFRLVAGTMPVEGQENMEYTPGVRTSVSHAAQFEIGDSFITLQDLTEYAFRESGLSVKEWNAQDDQDLHEALDFALEELKVDSGLGNSLPDFGGEETPPAGETAAEREERERKAQEDTERRNREAEQEATAKRLADEAAAKTSPDSPVSKSTDGGQQDDKDDDGKGVVDTSADNPNPNPGTGSDAGDDSTNTDEAAAAAAAAEAAAAAAAEEEAAKKNAGAGESADAVREALVAEYVRIMGRKPHHKISNERIQQLINESKE</sequence>
<feature type="compositionally biased region" description="Polar residues" evidence="1">
    <location>
        <begin position="196"/>
        <end position="205"/>
    </location>
</feature>
<feature type="region of interest" description="Disordered" evidence="1">
    <location>
        <begin position="138"/>
        <end position="279"/>
    </location>
</feature>
<evidence type="ECO:0000313" key="3">
    <source>
        <dbReference type="Proteomes" id="UP000221845"/>
    </source>
</evidence>
<name>A0A1Y0SWZ3_9CAUD</name>
<proteinExistence type="predicted"/>
<feature type="compositionally biased region" description="Polar residues" evidence="1">
    <location>
        <begin position="224"/>
        <end position="234"/>
    </location>
</feature>
<protein>
    <submittedName>
        <fullName evidence="2">Uncharacterized protein</fullName>
    </submittedName>
</protein>
<organism evidence="2 3">
    <name type="scientific">Pseudomonas phage Skulduggery</name>
    <dbReference type="NCBI Taxonomy" id="2006671"/>
    <lineage>
        <taxon>Viruses</taxon>
        <taxon>Duplodnaviria</taxon>
        <taxon>Heunggongvirae</taxon>
        <taxon>Uroviricota</taxon>
        <taxon>Caudoviricetes</taxon>
        <taxon>Skulduggeryvirus</taxon>
        <taxon>Skulduggeryvirus skulduggery</taxon>
    </lineage>
</organism>
<accession>A0A1Y0SWZ3</accession>
<feature type="compositionally biased region" description="Low complexity" evidence="1">
    <location>
        <begin position="247"/>
        <end position="262"/>
    </location>
</feature>
<dbReference type="Proteomes" id="UP000221845">
    <property type="component" value="Segment"/>
</dbReference>